<keyword evidence="4" id="KW-0539">Nucleus</keyword>
<dbReference type="Pfam" id="PF07524">
    <property type="entry name" value="Bromo_TP"/>
    <property type="match status" value="1"/>
</dbReference>
<keyword evidence="3" id="KW-0804">Transcription</keyword>
<dbReference type="GO" id="GO:0005634">
    <property type="term" value="C:nucleus"/>
    <property type="evidence" value="ECO:0007669"/>
    <property type="project" value="UniProtKB-SubCell"/>
</dbReference>
<evidence type="ECO:0000313" key="7">
    <source>
        <dbReference type="EMBL" id="KAA8634780.1"/>
    </source>
</evidence>
<dbReference type="CDD" id="cd00076">
    <property type="entry name" value="HFD_SF"/>
    <property type="match status" value="1"/>
</dbReference>
<evidence type="ECO:0000256" key="3">
    <source>
        <dbReference type="ARBA" id="ARBA00023163"/>
    </source>
</evidence>
<evidence type="ECO:0000256" key="5">
    <source>
        <dbReference type="SAM" id="MobiDB-lite"/>
    </source>
</evidence>
<dbReference type="EMBL" id="NMPR01000018">
    <property type="protein sequence ID" value="KAA8634780.1"/>
    <property type="molecule type" value="Genomic_DNA"/>
</dbReference>
<accession>A0A8S9A0S9</accession>
<dbReference type="OMA" id="EWEEDWQ"/>
<keyword evidence="2" id="KW-0805">Transcription regulation</keyword>
<dbReference type="SMART" id="SM00576">
    <property type="entry name" value="BTP"/>
    <property type="match status" value="1"/>
</dbReference>
<feature type="domain" description="Bromodomain associated" evidence="6">
    <location>
        <begin position="5"/>
        <end position="87"/>
    </location>
</feature>
<feature type="compositionally biased region" description="Basic and acidic residues" evidence="5">
    <location>
        <begin position="200"/>
        <end position="214"/>
    </location>
</feature>
<feature type="compositionally biased region" description="Pro residues" evidence="5">
    <location>
        <begin position="189"/>
        <end position="199"/>
    </location>
</feature>
<protein>
    <recommendedName>
        <fullName evidence="6">Bromodomain associated domain-containing protein</fullName>
    </recommendedName>
</protein>
<evidence type="ECO:0000313" key="8">
    <source>
        <dbReference type="Proteomes" id="UP000433876"/>
    </source>
</evidence>
<evidence type="ECO:0000256" key="4">
    <source>
        <dbReference type="ARBA" id="ARBA00023242"/>
    </source>
</evidence>
<dbReference type="Proteomes" id="UP000433876">
    <property type="component" value="Unassembled WGS sequence"/>
</dbReference>
<dbReference type="Gene3D" id="1.10.20.10">
    <property type="entry name" value="Histone, subunit A"/>
    <property type="match status" value="1"/>
</dbReference>
<comment type="subcellular location">
    <subcellularLocation>
        <location evidence="1">Nucleus</location>
    </subcellularLocation>
</comment>
<evidence type="ECO:0000259" key="6">
    <source>
        <dbReference type="SMART" id="SM00576"/>
    </source>
</evidence>
<dbReference type="InterPro" id="IPR009072">
    <property type="entry name" value="Histone-fold"/>
</dbReference>
<dbReference type="GO" id="GO:0046982">
    <property type="term" value="F:protein heterodimerization activity"/>
    <property type="evidence" value="ECO:0007669"/>
    <property type="project" value="InterPro"/>
</dbReference>
<sequence>MTPPPYLYHALLRPSILQILRAAGYHGARTSVLDSVTDMAARYLDALCRLTAAFAAHNNEESQTGELVPTIVDVRMALQQIGALLPEKSELEQMYNGVEDTRGVDAFVAWAAGPVNREIKRIALDGSDEATDYLNALKLKHSKNDDDSRYTGSLLGKCIDHGHVEVEGGKYHSISVWEEKMKEAARRPTTPPPPPPPPLEKPEAGINGDREDSRPPSSGLSSIGDQSIGDIMDLE</sequence>
<organism evidence="7 8">
    <name type="scientific">Sordaria macrospora</name>
    <dbReference type="NCBI Taxonomy" id="5147"/>
    <lineage>
        <taxon>Eukaryota</taxon>
        <taxon>Fungi</taxon>
        <taxon>Dikarya</taxon>
        <taxon>Ascomycota</taxon>
        <taxon>Pezizomycotina</taxon>
        <taxon>Sordariomycetes</taxon>
        <taxon>Sordariomycetidae</taxon>
        <taxon>Sordariales</taxon>
        <taxon>Sordariaceae</taxon>
        <taxon>Sordaria</taxon>
    </lineage>
</organism>
<evidence type="ECO:0000256" key="2">
    <source>
        <dbReference type="ARBA" id="ARBA00023015"/>
    </source>
</evidence>
<feature type="region of interest" description="Disordered" evidence="5">
    <location>
        <begin position="181"/>
        <end position="235"/>
    </location>
</feature>
<evidence type="ECO:0000256" key="1">
    <source>
        <dbReference type="ARBA" id="ARBA00004123"/>
    </source>
</evidence>
<reference evidence="7 8" key="1">
    <citation type="submission" date="2017-07" db="EMBL/GenBank/DDBJ databases">
        <title>Genome sequence of the Sordaria macrospora wild type strain R19027.</title>
        <authorList>
            <person name="Nowrousian M."/>
            <person name="Teichert I."/>
            <person name="Kueck U."/>
        </authorList>
    </citation>
    <scope>NUCLEOTIDE SEQUENCE [LARGE SCALE GENOMIC DNA]</scope>
    <source>
        <strain evidence="7 8">R19027</strain>
        <tissue evidence="7">Mycelium</tissue>
    </source>
</reference>
<proteinExistence type="predicted"/>
<dbReference type="InterPro" id="IPR006565">
    <property type="entry name" value="BTP"/>
</dbReference>
<dbReference type="AlphaFoldDB" id="A0A8S9A0S9"/>
<comment type="caution">
    <text evidence="7">The sequence shown here is derived from an EMBL/GenBank/DDBJ whole genome shotgun (WGS) entry which is preliminary data.</text>
</comment>
<feature type="compositionally biased region" description="Polar residues" evidence="5">
    <location>
        <begin position="215"/>
        <end position="225"/>
    </location>
</feature>
<gene>
    <name evidence="7" type="ORF">SMACR_02828</name>
</gene>
<dbReference type="VEuPathDB" id="FungiDB:SMAC_02828"/>
<name>A0A8S9A0S9_SORMA</name>